<dbReference type="GO" id="GO:0005681">
    <property type="term" value="C:spliceosomal complex"/>
    <property type="evidence" value="ECO:0007669"/>
    <property type="project" value="UniProtKB-KW"/>
</dbReference>
<evidence type="ECO:0000256" key="4">
    <source>
        <dbReference type="ARBA" id="ARBA00022728"/>
    </source>
</evidence>
<evidence type="ECO:0000259" key="16">
    <source>
        <dbReference type="Pfam" id="PF20497"/>
    </source>
</evidence>
<dbReference type="FunFam" id="2.130.10.10:FF:001143">
    <property type="entry name" value="Pre-mRNA-splicing factor rse-1, putative"/>
    <property type="match status" value="1"/>
</dbReference>
<dbReference type="InterPro" id="IPR050358">
    <property type="entry name" value="RSE1/DDB1/CFT1"/>
</dbReference>
<evidence type="ECO:0000256" key="1">
    <source>
        <dbReference type="ARBA" id="ARBA00004123"/>
    </source>
</evidence>
<evidence type="ECO:0000259" key="17">
    <source>
        <dbReference type="Pfam" id="PF23726"/>
    </source>
</evidence>
<evidence type="ECO:0000313" key="19">
    <source>
        <dbReference type="Proteomes" id="UP000217199"/>
    </source>
</evidence>
<accession>A0A286UL77</accession>
<dbReference type="GO" id="GO:0006397">
    <property type="term" value="P:mRNA processing"/>
    <property type="evidence" value="ECO:0007669"/>
    <property type="project" value="UniProtKB-KW"/>
</dbReference>
<dbReference type="Pfam" id="PF03178">
    <property type="entry name" value="CPSF_A"/>
    <property type="match status" value="1"/>
</dbReference>
<dbReference type="GO" id="GO:0003676">
    <property type="term" value="F:nucleic acid binding"/>
    <property type="evidence" value="ECO:0007669"/>
    <property type="project" value="InterPro"/>
</dbReference>
<evidence type="ECO:0000256" key="9">
    <source>
        <dbReference type="ARBA" id="ARBA00055157"/>
    </source>
</evidence>
<evidence type="ECO:0000313" key="18">
    <source>
        <dbReference type="EMBL" id="PAV20328.1"/>
    </source>
</evidence>
<feature type="compositionally biased region" description="Basic and acidic residues" evidence="12">
    <location>
        <begin position="238"/>
        <end position="247"/>
    </location>
</feature>
<feature type="domain" description="RSE1/DDB1/CPSF1 first beta-propeller" evidence="15">
    <location>
        <begin position="359"/>
        <end position="704"/>
    </location>
</feature>
<dbReference type="InterPro" id="IPR036322">
    <property type="entry name" value="WD40_repeat_dom_sf"/>
</dbReference>
<dbReference type="InterPro" id="IPR004871">
    <property type="entry name" value="RSE1/DDB1/CPSF1_C"/>
</dbReference>
<evidence type="ECO:0000256" key="6">
    <source>
        <dbReference type="ARBA" id="ARBA00023242"/>
    </source>
</evidence>
<keyword evidence="19" id="KW-1185">Reference proteome</keyword>
<evidence type="ECO:0000256" key="3">
    <source>
        <dbReference type="ARBA" id="ARBA00022664"/>
    </source>
</evidence>
<dbReference type="Pfam" id="PF23726">
    <property type="entry name" value="Beta-prop_RSE1_2nd"/>
    <property type="match status" value="1"/>
</dbReference>
<dbReference type="Pfam" id="PF20497">
    <property type="entry name" value="SWI-SNF_Ssr4_C"/>
    <property type="match status" value="1"/>
</dbReference>
<evidence type="ECO:0000256" key="12">
    <source>
        <dbReference type="SAM" id="MobiDB-lite"/>
    </source>
</evidence>
<evidence type="ECO:0000256" key="8">
    <source>
        <dbReference type="ARBA" id="ARBA00040134"/>
    </source>
</evidence>
<dbReference type="Proteomes" id="UP000217199">
    <property type="component" value="Unassembled WGS sequence"/>
</dbReference>
<dbReference type="SUPFAM" id="SSF50978">
    <property type="entry name" value="WD40 repeat-like"/>
    <property type="match status" value="1"/>
</dbReference>
<dbReference type="InterPro" id="IPR013859">
    <property type="entry name" value="Ssr4_N"/>
</dbReference>
<sequence length="1502" mass="166554">MQGQGTGSQNSLITELFLKYPESLGIHSQVSYENAVQYLLKAHQLAISVPFQWGYIDRPQDGSLFIAFLVPQQHTFPNDGIRYQDQERRFSIPTGQGREVEVSEIKFGYVPDVDTVAYRCRRRFRLVKGGTPQLILIHYFTGPNMQIMPAHRNQPARSYPLRPVNEPAMYVLGENAGKKVFTNRQAGPAQAMGSMIGMGGGMQHQAAMLAHQNREMEALERRQARERGSTAGSHGHPAMHDEDSGDELDHITTRSLALARYKRNHDYMNEVFWYAAFGKNNPKELKSPYVCFNIEEIKDKVNKLEKEVEELRVKGESQKEAALKREREESGEIVGDVSMESLGPAQEGLVTSTGRPDGLTGGTKDYAIVGSDSGRIVILEYDPKTTSFIKLHQETYGKSGARRIVPGQYLATDPKGRSVMISAMEKSKLVYILNRDAAANLTISSPLEAHKNAAIIHHIVGVDVGFENPLYAALEVDYTESDQDPTGEAFNNAEKLLTFYELDLGLNHVVRKWSEPTDPRANLLVQVPGGQLASSDRFDGPSGVLVCCEDHIIYRNMDGPQHRVPIPRRKHPLEDKERGLIIVAAVMHKMKGAFFFLLQSEEGDLYKVTIDHEDEEVKSLKIKYFDTVPAATSLCILKSGFLFVASEFGNHYLYQFQKLGDDDAEPEFSSTDYPAFGMSDPTSPLPSAYFKPRPLDNLVLVDEIESLDPIIDSKVMNILPNSDTPQVFAACGRGPRSSFRTLRHGLEVEEVVSSDLPGIPNAVWTTRLKEDDPYDSYIILSFVNGTLVLSIGETIEEVQDTGFLSSAPTLAVQQIGSDALLQVHPHGIRHVLADHRVNEWRVPQGRTIVAATTNKRQVVVALSSAELVYFELDLEGQLNEYQDRKAMGSTVLALSVGEVPPGRQRTPYLAVGCEDQTVRIVSLDPESTLETISLQALTAPPSAICIADMLDSSIDKNQPTMFVNIGLQNGVLLRTVLDPVNGQLTDTRTRFLGTRPVKLMRVQVQRNPSILALSSRSWLNYTHQGLLHFTPLIFETLDHAWGFSAELCPEGLIGIAGSVLRIFQIPKLGTKLKQDSMPLTYTPRKFIPHPTNRFLYMIEADHRVLGEEAANNKLTELRRKGVKIDQDILDLPADQFGRPKAPAGTWGSCIRIIDPIENKTIQVIHLDNNEAAFSMAILPFSARNGELFLCIGTAESTFVSPRSCTSGFIRTYAFTEDGSNLELVHKTETDDVPMALMGFQGRLCAGVGKSLRLYEIGKKKLLRKVEAKTFGSAIVSLNTQGSRIIVGDMQESIVYVAYKAPENRLLIFADDTQPRWVTASVMVDYMTVAAGDKFGNMFVNRLDQKVSDQVDDDPTGAGILHEKSILMGAPHKTGMLAHFHVGDIVTGLHKVALVAGGREVILYTCLHGTVGLLVPFVSKEDVDFVSTLEQHMRSEKLSLVGRDHLAWRGYYVPVKAVVDGDLCEQFARLPANKQSVIAGELDRTVGEVLKKLEQLRVTASGF</sequence>
<dbReference type="GO" id="GO:0008380">
    <property type="term" value="P:RNA splicing"/>
    <property type="evidence" value="ECO:0007669"/>
    <property type="project" value="UniProtKB-KW"/>
</dbReference>
<feature type="coiled-coil region" evidence="11">
    <location>
        <begin position="294"/>
        <end position="321"/>
    </location>
</feature>
<feature type="domain" description="SWI/SNF and RSC complexes subunit Ssr4 C-terminal" evidence="16">
    <location>
        <begin position="240"/>
        <end position="272"/>
    </location>
</feature>
<dbReference type="InterPro" id="IPR058543">
    <property type="entry name" value="Beta-prop_RSE1/DDB1/CPSF1_2nd"/>
</dbReference>
<feature type="region of interest" description="Disordered" evidence="12">
    <location>
        <begin position="222"/>
        <end position="247"/>
    </location>
</feature>
<evidence type="ECO:0000259" key="15">
    <source>
        <dbReference type="Pfam" id="PF10433"/>
    </source>
</evidence>
<dbReference type="OrthoDB" id="436637at2759"/>
<evidence type="ECO:0000259" key="13">
    <source>
        <dbReference type="Pfam" id="PF03178"/>
    </source>
</evidence>
<dbReference type="InterPro" id="IPR018846">
    <property type="entry name" value="Beta-prop_RSE1/DDB1/CPSF1_1st"/>
</dbReference>
<organism evidence="18 19">
    <name type="scientific">Pyrrhoderma noxium</name>
    <dbReference type="NCBI Taxonomy" id="2282107"/>
    <lineage>
        <taxon>Eukaryota</taxon>
        <taxon>Fungi</taxon>
        <taxon>Dikarya</taxon>
        <taxon>Basidiomycota</taxon>
        <taxon>Agaricomycotina</taxon>
        <taxon>Agaricomycetes</taxon>
        <taxon>Hymenochaetales</taxon>
        <taxon>Hymenochaetaceae</taxon>
        <taxon>Pyrrhoderma</taxon>
    </lineage>
</organism>
<dbReference type="InParanoid" id="A0A286UL77"/>
<evidence type="ECO:0000256" key="7">
    <source>
        <dbReference type="ARBA" id="ARBA00038266"/>
    </source>
</evidence>
<keyword evidence="5" id="KW-0508">mRNA splicing</keyword>
<evidence type="ECO:0000259" key="14">
    <source>
        <dbReference type="Pfam" id="PF08549"/>
    </source>
</evidence>
<dbReference type="Pfam" id="PF08549">
    <property type="entry name" value="SWI-SNF_Ssr4_N"/>
    <property type="match status" value="1"/>
</dbReference>
<dbReference type="FunCoup" id="A0A286UL77">
    <property type="interactions" value="1105"/>
</dbReference>
<name>A0A286UL77_9AGAM</name>
<keyword evidence="4" id="KW-0747">Spliceosome</keyword>
<dbReference type="InterPro" id="IPR015943">
    <property type="entry name" value="WD40/YVTN_repeat-like_dom_sf"/>
</dbReference>
<feature type="domain" description="RSE1/DDB1/CPSF1 C-terminal" evidence="13">
    <location>
        <begin position="1148"/>
        <end position="1467"/>
    </location>
</feature>
<dbReference type="InterPro" id="IPR046464">
    <property type="entry name" value="SWI-SNF_Ssr4_C"/>
</dbReference>
<evidence type="ECO:0000256" key="10">
    <source>
        <dbReference type="ARBA" id="ARBA00068521"/>
    </source>
</evidence>
<reference evidence="18 19" key="1">
    <citation type="journal article" date="2017" name="Mol. Ecol.">
        <title>Comparative and population genomic landscape of Phellinus noxius: A hypervariable fungus causing root rot in trees.</title>
        <authorList>
            <person name="Chung C.L."/>
            <person name="Lee T.J."/>
            <person name="Akiba M."/>
            <person name="Lee H.H."/>
            <person name="Kuo T.H."/>
            <person name="Liu D."/>
            <person name="Ke H.M."/>
            <person name="Yokoi T."/>
            <person name="Roa M.B."/>
            <person name="Lu M.J."/>
            <person name="Chang Y.Y."/>
            <person name="Ann P.J."/>
            <person name="Tsai J.N."/>
            <person name="Chen C.Y."/>
            <person name="Tzean S.S."/>
            <person name="Ota Y."/>
            <person name="Hattori T."/>
            <person name="Sahashi N."/>
            <person name="Liou R.F."/>
            <person name="Kikuchi T."/>
            <person name="Tsai I.J."/>
        </authorList>
    </citation>
    <scope>NUCLEOTIDE SEQUENCE [LARGE SCALE GENOMIC DNA]</scope>
    <source>
        <strain evidence="18 19">FFPRI411160</strain>
    </source>
</reference>
<proteinExistence type="inferred from homology"/>
<evidence type="ECO:0000256" key="11">
    <source>
        <dbReference type="SAM" id="Coils"/>
    </source>
</evidence>
<comment type="subcellular location">
    <subcellularLocation>
        <location evidence="1">Nucleus</location>
    </subcellularLocation>
</comment>
<keyword evidence="11" id="KW-0175">Coiled coil</keyword>
<dbReference type="PANTHER" id="PTHR10644">
    <property type="entry name" value="DNA REPAIR/RNA PROCESSING CPSF FAMILY"/>
    <property type="match status" value="1"/>
</dbReference>
<feature type="domain" description="SWI/SNF and RSC complexes subunit Ssr4 N-terminal" evidence="14">
    <location>
        <begin position="27"/>
        <end position="151"/>
    </location>
</feature>
<dbReference type="Gene3D" id="2.130.10.10">
    <property type="entry name" value="YVTN repeat-like/Quinoprotein amine dehydrogenase"/>
    <property type="match status" value="3"/>
</dbReference>
<evidence type="ECO:0000256" key="2">
    <source>
        <dbReference type="ARBA" id="ARBA00011524"/>
    </source>
</evidence>
<comment type="function">
    <text evidence="9">Involved in pre-mRNA splicing and cell cycle control.</text>
</comment>
<comment type="similarity">
    <text evidence="7">Belongs to the RSE1 family.</text>
</comment>
<keyword evidence="3" id="KW-0507">mRNA processing</keyword>
<feature type="domain" description="RSE1/DDB1/CPSF1 second beta-propeller" evidence="17">
    <location>
        <begin position="749"/>
        <end position="1065"/>
    </location>
</feature>
<comment type="subunit">
    <text evidence="2">Associated with the spliceosome.</text>
</comment>
<evidence type="ECO:0000256" key="5">
    <source>
        <dbReference type="ARBA" id="ARBA00023187"/>
    </source>
</evidence>
<gene>
    <name evidence="18" type="ORF">PNOK_0295500</name>
</gene>
<dbReference type="EMBL" id="NBII01000003">
    <property type="protein sequence ID" value="PAV20328.1"/>
    <property type="molecule type" value="Genomic_DNA"/>
</dbReference>
<comment type="caution">
    <text evidence="18">The sequence shown here is derived from an EMBL/GenBank/DDBJ whole genome shotgun (WGS) entry which is preliminary data.</text>
</comment>
<dbReference type="Pfam" id="PF10433">
    <property type="entry name" value="Beta-prop_RSE1_1st"/>
    <property type="match status" value="1"/>
</dbReference>
<dbReference type="STRING" id="2282107.A0A286UL77"/>
<dbReference type="FunFam" id="2.130.10.10:FF:000068">
    <property type="entry name" value="Pre-mRNA-splicing factor rse1, variant"/>
    <property type="match status" value="1"/>
</dbReference>
<protein>
    <recommendedName>
        <fullName evidence="8">Pre-mRNA-splicing factor RSE1</fullName>
    </recommendedName>
    <alternativeName>
        <fullName evidence="10">Pre-mRNA-splicing factor rse1</fullName>
    </alternativeName>
</protein>
<keyword evidence="6" id="KW-0539">Nucleus</keyword>
<dbReference type="GO" id="GO:0006338">
    <property type="term" value="P:chromatin remodeling"/>
    <property type="evidence" value="ECO:0007669"/>
    <property type="project" value="InterPro"/>
</dbReference>